<keyword evidence="3" id="KW-1185">Reference proteome</keyword>
<dbReference type="Pfam" id="PF01208">
    <property type="entry name" value="URO-D"/>
    <property type="match status" value="1"/>
</dbReference>
<dbReference type="PANTHER" id="PTHR47099">
    <property type="entry name" value="METHYLCOBAMIDE:COM METHYLTRANSFERASE MTBA"/>
    <property type="match status" value="1"/>
</dbReference>
<protein>
    <submittedName>
        <fullName evidence="2">Uroporphyrinogen decarboxylase family protein</fullName>
    </submittedName>
</protein>
<dbReference type="RefSeq" id="WP_028529414.1">
    <property type="nucleotide sequence ID" value="NZ_CABLBR010000024.1"/>
</dbReference>
<dbReference type="EMBL" id="CP102290">
    <property type="protein sequence ID" value="UWP58305.1"/>
    <property type="molecule type" value="Genomic_DNA"/>
</dbReference>
<proteinExistence type="predicted"/>
<dbReference type="InterPro" id="IPR038071">
    <property type="entry name" value="UROD/MetE-like_sf"/>
</dbReference>
<name>A0ABY5VCU6_9FIRM</name>
<evidence type="ECO:0000259" key="1">
    <source>
        <dbReference type="Pfam" id="PF01208"/>
    </source>
</evidence>
<reference evidence="2" key="1">
    <citation type="journal article" date="2022" name="Cell">
        <title>Design, construction, and in vivo augmentation of a complex gut microbiome.</title>
        <authorList>
            <person name="Cheng A.G."/>
            <person name="Ho P.Y."/>
            <person name="Aranda-Diaz A."/>
            <person name="Jain S."/>
            <person name="Yu F.B."/>
            <person name="Meng X."/>
            <person name="Wang M."/>
            <person name="Iakiviak M."/>
            <person name="Nagashima K."/>
            <person name="Zhao A."/>
            <person name="Murugkar P."/>
            <person name="Patil A."/>
            <person name="Atabakhsh K."/>
            <person name="Weakley A."/>
            <person name="Yan J."/>
            <person name="Brumbaugh A.R."/>
            <person name="Higginbottom S."/>
            <person name="Dimas A."/>
            <person name="Shiver A.L."/>
            <person name="Deutschbauer A."/>
            <person name="Neff N."/>
            <person name="Sonnenburg J.L."/>
            <person name="Huang K.C."/>
            <person name="Fischbach M.A."/>
        </authorList>
    </citation>
    <scope>NUCLEOTIDE SEQUENCE</scope>
    <source>
        <strain evidence="2">DSM 19829</strain>
    </source>
</reference>
<dbReference type="InterPro" id="IPR052024">
    <property type="entry name" value="Methanogen_methyltrans"/>
</dbReference>
<accession>A0ABY5VCU6</accession>
<gene>
    <name evidence="2" type="ORF">NQ502_13055</name>
</gene>
<evidence type="ECO:0000313" key="3">
    <source>
        <dbReference type="Proteomes" id="UP001060164"/>
    </source>
</evidence>
<dbReference type="SUPFAM" id="SSF51726">
    <property type="entry name" value="UROD/MetE-like"/>
    <property type="match status" value="1"/>
</dbReference>
<dbReference type="Gene3D" id="3.20.20.210">
    <property type="match status" value="1"/>
</dbReference>
<feature type="domain" description="Uroporphyrinogen decarboxylase (URO-D)" evidence="1">
    <location>
        <begin position="113"/>
        <end position="366"/>
    </location>
</feature>
<dbReference type="PANTHER" id="PTHR47099:SF1">
    <property type="entry name" value="METHYLCOBAMIDE:COM METHYLTRANSFERASE MTBA"/>
    <property type="match status" value="1"/>
</dbReference>
<sequence>MSTEVMSGKERILAALRCEEVDRVPCVPLVVAYSAGAFADDMPHYIPDIMRAAGLDIWTQYAADYKRSVVPLPDSGITLIRRFVDGDLLLGYETPVGTITERYRSGAFNSLNPHVEYLLKTPEDLKVFYYVREHSVPRLIDLREHYRWEKRQIGDDGICVSVISQEMSPFKNFIELIAGVENTYYLMQDEPDLFDATMELMHEQNKELIRQAAARSEAEVFLQSENVSTTTESPTMYQDYLLDPLNDYADIIHDTGKLHVVHMCGKLKLLEKELLAGRYDAIGDISPSPTGDTELWEAAEMWPNKAVKGGLECHDFIAEDPETCYRKAMMILERTRGRNGVLLGSGDSVPYGTTIEHLNAIRRAADDFAGGV</sequence>
<evidence type="ECO:0000313" key="2">
    <source>
        <dbReference type="EMBL" id="UWP58305.1"/>
    </source>
</evidence>
<dbReference type="InterPro" id="IPR000257">
    <property type="entry name" value="Uroporphyrinogen_deCOase"/>
</dbReference>
<dbReference type="Proteomes" id="UP001060164">
    <property type="component" value="Chromosome"/>
</dbReference>
<organism evidence="2 3">
    <name type="scientific">Ruminococcus gauvreauii</name>
    <dbReference type="NCBI Taxonomy" id="438033"/>
    <lineage>
        <taxon>Bacteria</taxon>
        <taxon>Bacillati</taxon>
        <taxon>Bacillota</taxon>
        <taxon>Clostridia</taxon>
        <taxon>Eubacteriales</taxon>
        <taxon>Oscillospiraceae</taxon>
        <taxon>Ruminococcus</taxon>
    </lineage>
</organism>